<evidence type="ECO:0000259" key="6">
    <source>
        <dbReference type="PROSITE" id="PS50250"/>
    </source>
</evidence>
<comment type="function">
    <text evidence="4">Component of the eukaryotic translation initiation factor 3 (eIF-3) complex, which is involved in protein synthesis of a specialized repertoire of mRNAs and, together with other initiation factors, stimulates binding of mRNA and methionyl-tRNAi to the 40S ribosome. The eIF-3 complex specifically targets and initiates translation of a subset of mRNAs involved in cell proliferation.</text>
</comment>
<organism evidence="7 8">
    <name type="scientific">Oedothorax gibbosus</name>
    <dbReference type="NCBI Taxonomy" id="931172"/>
    <lineage>
        <taxon>Eukaryota</taxon>
        <taxon>Metazoa</taxon>
        <taxon>Ecdysozoa</taxon>
        <taxon>Arthropoda</taxon>
        <taxon>Chelicerata</taxon>
        <taxon>Arachnida</taxon>
        <taxon>Araneae</taxon>
        <taxon>Araneomorphae</taxon>
        <taxon>Entelegynae</taxon>
        <taxon>Araneoidea</taxon>
        <taxon>Linyphiidae</taxon>
        <taxon>Erigoninae</taxon>
        <taxon>Oedothorax</taxon>
    </lineage>
</organism>
<feature type="domain" description="PCI" evidence="6">
    <location>
        <begin position="530"/>
        <end position="706"/>
    </location>
</feature>
<comment type="subcellular location">
    <subcellularLocation>
        <location evidence="4">Cytoplasm</location>
    </subcellularLocation>
</comment>
<feature type="compositionally biased region" description="Basic and acidic residues" evidence="5">
    <location>
        <begin position="119"/>
        <end position="146"/>
    </location>
</feature>
<dbReference type="InterPro" id="IPR008905">
    <property type="entry name" value="EIF3C_N_dom"/>
</dbReference>
<dbReference type="Pfam" id="PF05470">
    <property type="entry name" value="eIF-3c_N"/>
    <property type="match status" value="1"/>
</dbReference>
<dbReference type="PANTHER" id="PTHR13937:SF0">
    <property type="entry name" value="EUKARYOTIC TRANSLATION INITIATION FACTOR 3 SUBUNIT C-RELATED"/>
    <property type="match status" value="1"/>
</dbReference>
<comment type="caution">
    <text evidence="7">The sequence shown here is derived from an EMBL/GenBank/DDBJ whole genome shotgun (WGS) entry which is preliminary data.</text>
</comment>
<evidence type="ECO:0000256" key="3">
    <source>
        <dbReference type="ARBA" id="ARBA00022917"/>
    </source>
</evidence>
<gene>
    <name evidence="7" type="ORF">JTE90_014855</name>
</gene>
<dbReference type="GO" id="GO:0001732">
    <property type="term" value="P:formation of cytoplasmic translation initiation complex"/>
    <property type="evidence" value="ECO:0007669"/>
    <property type="project" value="UniProtKB-UniRule"/>
</dbReference>
<dbReference type="EMBL" id="JAFNEN010001331">
    <property type="protein sequence ID" value="KAG8174085.1"/>
    <property type="molecule type" value="Genomic_DNA"/>
</dbReference>
<feature type="compositionally biased region" description="Acidic residues" evidence="5">
    <location>
        <begin position="80"/>
        <end position="99"/>
    </location>
</feature>
<dbReference type="PROSITE" id="PS50250">
    <property type="entry name" value="PCI"/>
    <property type="match status" value="1"/>
</dbReference>
<dbReference type="GO" id="GO:0033290">
    <property type="term" value="C:eukaryotic 48S preinitiation complex"/>
    <property type="evidence" value="ECO:0007669"/>
    <property type="project" value="UniProtKB-UniRule"/>
</dbReference>
<evidence type="ECO:0000256" key="1">
    <source>
        <dbReference type="ARBA" id="ARBA00022490"/>
    </source>
</evidence>
<dbReference type="Proteomes" id="UP000827092">
    <property type="component" value="Unassembled WGS sequence"/>
</dbReference>
<accession>A0AAV6TQC7</accession>
<feature type="compositionally biased region" description="Acidic residues" evidence="5">
    <location>
        <begin position="35"/>
        <end position="55"/>
    </location>
</feature>
<dbReference type="GO" id="GO:0003743">
    <property type="term" value="F:translation initiation factor activity"/>
    <property type="evidence" value="ECO:0007669"/>
    <property type="project" value="UniProtKB-UniRule"/>
</dbReference>
<dbReference type="InterPro" id="IPR027516">
    <property type="entry name" value="EIF3C"/>
</dbReference>
<evidence type="ECO:0000313" key="8">
    <source>
        <dbReference type="Proteomes" id="UP000827092"/>
    </source>
</evidence>
<dbReference type="InterPro" id="IPR036390">
    <property type="entry name" value="WH_DNA-bd_sf"/>
</dbReference>
<dbReference type="GO" id="GO:0003723">
    <property type="term" value="F:RNA binding"/>
    <property type="evidence" value="ECO:0007669"/>
    <property type="project" value="InterPro"/>
</dbReference>
<dbReference type="GO" id="GO:0016282">
    <property type="term" value="C:eukaryotic 43S preinitiation complex"/>
    <property type="evidence" value="ECO:0007669"/>
    <property type="project" value="UniProtKB-UniRule"/>
</dbReference>
<dbReference type="SUPFAM" id="SSF46785">
    <property type="entry name" value="Winged helix' DNA-binding domain"/>
    <property type="match status" value="1"/>
</dbReference>
<proteinExistence type="inferred from homology"/>
<evidence type="ECO:0000256" key="4">
    <source>
        <dbReference type="HAMAP-Rule" id="MF_03002"/>
    </source>
</evidence>
<dbReference type="PANTHER" id="PTHR13937">
    <property type="entry name" value="EUKARYOTIC TRANSLATION INITATION FACTOR 3, SUBUNIT 8 EIF3S8 -RELATED"/>
    <property type="match status" value="1"/>
</dbReference>
<keyword evidence="3 4" id="KW-0648">Protein biosynthesis</keyword>
<keyword evidence="2 4" id="KW-0396">Initiation factor</keyword>
<evidence type="ECO:0000256" key="5">
    <source>
        <dbReference type="SAM" id="MobiDB-lite"/>
    </source>
</evidence>
<sequence>MSKNSSKSLTTLRQKLRKYNKDFEKEISGFRLNPEDEEKEDADEQDDSSDDDDDKPMDFLKKAPKPEKEDTKSKLLKGSDDDDSEDDDIDWGSSSDEESSLSSDDEKYGGNLATKFLKKAGDKDEAKEATKREKKTKERKERKRDEDNEGWEEVKGGAPIIMEKLKMFAKDAEINHQVVLKKFNEILAARGKKGTDRSEQIELLIELLSVCEVHNLGSGILLKIMFAIIAAIYDYNPNIATCMKGDMWQKCLEYIKQLLDILIDNPSIIVGEHLIEESEQLVTQPYRVKGCCLTVVERMDEEFTKMLQGCDAHSPEYVERLKDETVVCGIIERLQGYLEDRGTPSELCRIYLRRIEHLYYKFDSRVFSKPVTDLDGSVRDVIKSPEKAAAEAVERGEEETSMEIITKLCQFICAKDTTDRIRTQATLFRIYHLALHDKWFHARDLLLMSHLQVNIEHADVTTMIIYNRGLVQLGLCAFRHGYIKDAHAALLDIQSGGRAKELLAQGLLPQRQHERTADQEKIEKRRQIPFHKHINLELLECVYLVSAMLLEIPYMAAHELEGRRRMISKSFHHQLRNSERQALVGPPESMREHVVAASKAMRVGNWKACKDYIINEKMNSKVWDLFHQAEQVRSMISQKIQEEALRTYLFTYSSHYDSLSVPRLAQMFELQQGVVHSILCKMIINEELMASLDEPTQSVMLHRTEPSRIQALSLQLADKVSSLVEQNERLLDLKQGQSYFGREAGPQRQGRGQQSGNRENNYQKNNYHNNDRNWNRRQGQRAY</sequence>
<dbReference type="AlphaFoldDB" id="A0AAV6TQC7"/>
<dbReference type="Pfam" id="PF26569">
    <property type="entry name" value="EIF3CL_C"/>
    <property type="match status" value="1"/>
</dbReference>
<dbReference type="InterPro" id="IPR058999">
    <property type="entry name" value="EIF3CL_C"/>
</dbReference>
<dbReference type="GO" id="GO:0005852">
    <property type="term" value="C:eukaryotic translation initiation factor 3 complex"/>
    <property type="evidence" value="ECO:0007669"/>
    <property type="project" value="UniProtKB-UniRule"/>
</dbReference>
<dbReference type="FunFam" id="1.10.10.10:FF:000300">
    <property type="entry name" value="Eukaryotic translation initiation factor 3 subunit C"/>
    <property type="match status" value="1"/>
</dbReference>
<keyword evidence="1 4" id="KW-0963">Cytoplasm</keyword>
<reference evidence="7 8" key="1">
    <citation type="journal article" date="2022" name="Nat. Ecol. Evol.">
        <title>A masculinizing supergene underlies an exaggerated male reproductive morph in a spider.</title>
        <authorList>
            <person name="Hendrickx F."/>
            <person name="De Corte Z."/>
            <person name="Sonet G."/>
            <person name="Van Belleghem S.M."/>
            <person name="Kostlbacher S."/>
            <person name="Vangestel C."/>
        </authorList>
    </citation>
    <scope>NUCLEOTIDE SEQUENCE [LARGE SCALE GENOMIC DNA]</scope>
    <source>
        <strain evidence="7">W744_W776</strain>
    </source>
</reference>
<comment type="subunit">
    <text evidence="4">Component of the eukaryotic translation initiation factor 3 (eIF-3) complex.</text>
</comment>
<keyword evidence="8" id="KW-1185">Reference proteome</keyword>
<feature type="region of interest" description="Disordered" evidence="5">
    <location>
        <begin position="737"/>
        <end position="783"/>
    </location>
</feature>
<evidence type="ECO:0000256" key="2">
    <source>
        <dbReference type="ARBA" id="ARBA00022540"/>
    </source>
</evidence>
<feature type="compositionally biased region" description="Basic and acidic residues" evidence="5">
    <location>
        <begin position="56"/>
        <end position="79"/>
    </location>
</feature>
<dbReference type="InterPro" id="IPR000717">
    <property type="entry name" value="PCI_dom"/>
</dbReference>
<name>A0AAV6TQC7_9ARAC</name>
<dbReference type="GO" id="GO:0031369">
    <property type="term" value="F:translation initiation factor binding"/>
    <property type="evidence" value="ECO:0007669"/>
    <property type="project" value="InterPro"/>
</dbReference>
<feature type="region of interest" description="Disordered" evidence="5">
    <location>
        <begin position="23"/>
        <end position="151"/>
    </location>
</feature>
<dbReference type="Pfam" id="PF01399">
    <property type="entry name" value="PCI"/>
    <property type="match status" value="1"/>
</dbReference>
<protein>
    <recommendedName>
        <fullName evidence="4">Eukaryotic translation initiation factor 3 subunit C</fullName>
        <shortName evidence="4">eIF3c</shortName>
    </recommendedName>
    <alternativeName>
        <fullName evidence="4">Eukaryotic translation initiation factor 3 subunit 8</fullName>
    </alternativeName>
</protein>
<feature type="compositionally biased region" description="Low complexity" evidence="5">
    <location>
        <begin position="741"/>
        <end position="768"/>
    </location>
</feature>
<dbReference type="HAMAP" id="MF_03002">
    <property type="entry name" value="eIF3c"/>
    <property type="match status" value="1"/>
</dbReference>
<dbReference type="SMART" id="SM00088">
    <property type="entry name" value="PINT"/>
    <property type="match status" value="1"/>
</dbReference>
<evidence type="ECO:0000313" key="7">
    <source>
        <dbReference type="EMBL" id="KAG8174085.1"/>
    </source>
</evidence>
<comment type="similarity">
    <text evidence="4">Belongs to the eIF-3 subunit C family.</text>
</comment>